<evidence type="ECO:0000313" key="1">
    <source>
        <dbReference type="EMBL" id="KAK9121793.1"/>
    </source>
</evidence>
<protein>
    <submittedName>
        <fullName evidence="1">Uncharacterized protein</fullName>
    </submittedName>
</protein>
<name>A0AAP0NWN8_9MAGN</name>
<proteinExistence type="predicted"/>
<comment type="caution">
    <text evidence="1">The sequence shown here is derived from an EMBL/GenBank/DDBJ whole genome shotgun (WGS) entry which is preliminary data.</text>
</comment>
<keyword evidence="2" id="KW-1185">Reference proteome</keyword>
<dbReference type="EMBL" id="JBBNAF010000008">
    <property type="protein sequence ID" value="KAK9121793.1"/>
    <property type="molecule type" value="Genomic_DNA"/>
</dbReference>
<evidence type="ECO:0000313" key="2">
    <source>
        <dbReference type="Proteomes" id="UP001420932"/>
    </source>
</evidence>
<organism evidence="1 2">
    <name type="scientific">Stephania yunnanensis</name>
    <dbReference type="NCBI Taxonomy" id="152371"/>
    <lineage>
        <taxon>Eukaryota</taxon>
        <taxon>Viridiplantae</taxon>
        <taxon>Streptophyta</taxon>
        <taxon>Embryophyta</taxon>
        <taxon>Tracheophyta</taxon>
        <taxon>Spermatophyta</taxon>
        <taxon>Magnoliopsida</taxon>
        <taxon>Ranunculales</taxon>
        <taxon>Menispermaceae</taxon>
        <taxon>Menispermoideae</taxon>
        <taxon>Cissampelideae</taxon>
        <taxon>Stephania</taxon>
    </lineage>
</organism>
<accession>A0AAP0NWN8</accession>
<dbReference type="AlphaFoldDB" id="A0AAP0NWN8"/>
<sequence length="70" mass="7962">MIGCLVQSWGKAVFELLQSLRVYLHTTAAHDVTQDKTLINHEMTFLVIEDQVLLDTSVKYLSQVTKAKIE</sequence>
<reference evidence="1 2" key="1">
    <citation type="submission" date="2024-01" db="EMBL/GenBank/DDBJ databases">
        <title>Genome assemblies of Stephania.</title>
        <authorList>
            <person name="Yang L."/>
        </authorList>
    </citation>
    <scope>NUCLEOTIDE SEQUENCE [LARGE SCALE GENOMIC DNA]</scope>
    <source>
        <strain evidence="1">YNDBR</strain>
        <tissue evidence="1">Leaf</tissue>
    </source>
</reference>
<dbReference type="Proteomes" id="UP001420932">
    <property type="component" value="Unassembled WGS sequence"/>
</dbReference>
<gene>
    <name evidence="1" type="ORF">Syun_019410</name>
</gene>